<comment type="caution">
    <text evidence="4">The sequence shown here is derived from an EMBL/GenBank/DDBJ whole genome shotgun (WGS) entry which is preliminary data.</text>
</comment>
<proteinExistence type="predicted"/>
<protein>
    <recommendedName>
        <fullName evidence="6">Lipoprotein</fullName>
    </recommendedName>
</protein>
<feature type="chain" id="PRO_5047339983" description="Lipoprotein" evidence="3">
    <location>
        <begin position="28"/>
        <end position="187"/>
    </location>
</feature>
<keyword evidence="2" id="KW-1133">Transmembrane helix</keyword>
<evidence type="ECO:0000256" key="2">
    <source>
        <dbReference type="SAM" id="Phobius"/>
    </source>
</evidence>
<keyword evidence="2" id="KW-0472">Membrane</keyword>
<keyword evidence="2" id="KW-0812">Transmembrane</keyword>
<gene>
    <name evidence="4" type="ORF">ABT188_19795</name>
</gene>
<name>A0ABV1SZ99_9ACTN</name>
<feature type="region of interest" description="Disordered" evidence="1">
    <location>
        <begin position="114"/>
        <end position="138"/>
    </location>
</feature>
<evidence type="ECO:0000313" key="5">
    <source>
        <dbReference type="Proteomes" id="UP001496720"/>
    </source>
</evidence>
<sequence length="187" mass="18223">MGSLKVTLCAGAALATALCAPTALAHAADGGGVFVTPSSPAPGTDVTLRVPGCTEKTAVAVSAAFESDVRLGLAAGDGVLVGSSRVRTSVRAGAYAVQVTCGDQARRGTITVEGDRRPDTRPSALASPVAPVHAGGGGTARLAADGAEQARSEAPGTAHTVTGLVLAGIAAVAVALRGVRSRSRGTD</sequence>
<dbReference type="EMBL" id="JBEOZY010000019">
    <property type="protein sequence ID" value="MER6166774.1"/>
    <property type="molecule type" value="Genomic_DNA"/>
</dbReference>
<evidence type="ECO:0000313" key="4">
    <source>
        <dbReference type="EMBL" id="MER6166774.1"/>
    </source>
</evidence>
<evidence type="ECO:0008006" key="6">
    <source>
        <dbReference type="Google" id="ProtNLM"/>
    </source>
</evidence>
<reference evidence="4 5" key="1">
    <citation type="submission" date="2024-06" db="EMBL/GenBank/DDBJ databases">
        <title>The Natural Products Discovery Center: Release of the First 8490 Sequenced Strains for Exploring Actinobacteria Biosynthetic Diversity.</title>
        <authorList>
            <person name="Kalkreuter E."/>
            <person name="Kautsar S.A."/>
            <person name="Yang D."/>
            <person name="Bader C.D."/>
            <person name="Teijaro C.N."/>
            <person name="Fluegel L."/>
            <person name="Davis C.M."/>
            <person name="Simpson J.R."/>
            <person name="Lauterbach L."/>
            <person name="Steele A.D."/>
            <person name="Gui C."/>
            <person name="Meng S."/>
            <person name="Li G."/>
            <person name="Viehrig K."/>
            <person name="Ye F."/>
            <person name="Su P."/>
            <person name="Kiefer A.F."/>
            <person name="Nichols A."/>
            <person name="Cepeda A.J."/>
            <person name="Yan W."/>
            <person name="Fan B."/>
            <person name="Jiang Y."/>
            <person name="Adhikari A."/>
            <person name="Zheng C.-J."/>
            <person name="Schuster L."/>
            <person name="Cowan T.M."/>
            <person name="Smanski M.J."/>
            <person name="Chevrette M.G."/>
            <person name="De Carvalho L.P.S."/>
            <person name="Shen B."/>
        </authorList>
    </citation>
    <scope>NUCLEOTIDE SEQUENCE [LARGE SCALE GENOMIC DNA]</scope>
    <source>
        <strain evidence="4 5">NPDC001615</strain>
    </source>
</reference>
<feature type="signal peptide" evidence="3">
    <location>
        <begin position="1"/>
        <end position="27"/>
    </location>
</feature>
<keyword evidence="3" id="KW-0732">Signal</keyword>
<accession>A0ABV1SZ99</accession>
<evidence type="ECO:0000256" key="1">
    <source>
        <dbReference type="SAM" id="MobiDB-lite"/>
    </source>
</evidence>
<organism evidence="4 5">
    <name type="scientific">Streptomyces violaceorubidus</name>
    <dbReference type="NCBI Taxonomy" id="284042"/>
    <lineage>
        <taxon>Bacteria</taxon>
        <taxon>Bacillati</taxon>
        <taxon>Actinomycetota</taxon>
        <taxon>Actinomycetes</taxon>
        <taxon>Kitasatosporales</taxon>
        <taxon>Streptomycetaceae</taxon>
        <taxon>Streptomyces</taxon>
    </lineage>
</organism>
<keyword evidence="5" id="KW-1185">Reference proteome</keyword>
<dbReference type="Proteomes" id="UP001496720">
    <property type="component" value="Unassembled WGS sequence"/>
</dbReference>
<feature type="transmembrane region" description="Helical" evidence="2">
    <location>
        <begin position="161"/>
        <end position="179"/>
    </location>
</feature>
<evidence type="ECO:0000256" key="3">
    <source>
        <dbReference type="SAM" id="SignalP"/>
    </source>
</evidence>
<dbReference type="RefSeq" id="WP_352148355.1">
    <property type="nucleotide sequence ID" value="NZ_JBEOZY010000019.1"/>
</dbReference>